<protein>
    <submittedName>
        <fullName evidence="1">Uncharacterized protein</fullName>
    </submittedName>
</protein>
<dbReference type="EMBL" id="RHHN01000047">
    <property type="protein sequence ID" value="RNB53610.1"/>
    <property type="molecule type" value="Genomic_DNA"/>
</dbReference>
<dbReference type="AlphaFoldDB" id="A0A3M8AR12"/>
<sequence length="125" mass="13647">MQQLLKTDLILQEVQRICALLVGLQGEDKLCAAMERVKLIAVFVRLPGAAGRVAAGRGFIWFQDIEKEREKRQGCSAGGCDGSDSLLGGKTTCCMLFRRNKAAAKKGGEGFFACWSPMMTSPFQK</sequence>
<dbReference type="RefSeq" id="WP_005827545.1">
    <property type="nucleotide sequence ID" value="NZ_JARMQH010000059.1"/>
</dbReference>
<gene>
    <name evidence="1" type="ORF">EB820_16055</name>
</gene>
<comment type="caution">
    <text evidence="1">The sequence shown here is derived from an EMBL/GenBank/DDBJ whole genome shotgun (WGS) entry which is preliminary data.</text>
</comment>
<accession>A0A3M8AR12</accession>
<organism evidence="1 2">
    <name type="scientific">Brevibacillus agri</name>
    <dbReference type="NCBI Taxonomy" id="51101"/>
    <lineage>
        <taxon>Bacteria</taxon>
        <taxon>Bacillati</taxon>
        <taxon>Bacillota</taxon>
        <taxon>Bacilli</taxon>
        <taxon>Bacillales</taxon>
        <taxon>Paenibacillaceae</taxon>
        <taxon>Brevibacillus</taxon>
    </lineage>
</organism>
<evidence type="ECO:0000313" key="1">
    <source>
        <dbReference type="EMBL" id="RNB53610.1"/>
    </source>
</evidence>
<name>A0A3M8AR12_9BACL</name>
<evidence type="ECO:0000313" key="2">
    <source>
        <dbReference type="Proteomes" id="UP000276178"/>
    </source>
</evidence>
<proteinExistence type="predicted"/>
<reference evidence="1 2" key="1">
    <citation type="submission" date="2018-10" db="EMBL/GenBank/DDBJ databases">
        <title>Phylogenomics of Brevibacillus.</title>
        <authorList>
            <person name="Dunlap C."/>
        </authorList>
    </citation>
    <scope>NUCLEOTIDE SEQUENCE [LARGE SCALE GENOMIC DNA]</scope>
    <source>
        <strain evidence="1 2">NRRL NRS 1219</strain>
    </source>
</reference>
<dbReference type="Proteomes" id="UP000276178">
    <property type="component" value="Unassembled WGS sequence"/>
</dbReference>